<dbReference type="GO" id="GO:0015035">
    <property type="term" value="F:protein-disulfide reductase activity"/>
    <property type="evidence" value="ECO:0007669"/>
    <property type="project" value="TreeGrafter"/>
</dbReference>
<comment type="caution">
    <text evidence="10">The sequence shown here is derived from an EMBL/GenBank/DDBJ whole genome shotgun (WGS) entry which is preliminary data.</text>
</comment>
<accession>A0A133PYP2</accession>
<keyword evidence="5 7" id="KW-1133">Transmembrane helix</keyword>
<dbReference type="Pfam" id="PF13899">
    <property type="entry name" value="Thioredoxin_7"/>
    <property type="match status" value="1"/>
</dbReference>
<feature type="transmembrane region" description="Helical" evidence="7">
    <location>
        <begin position="372"/>
        <end position="400"/>
    </location>
</feature>
<feature type="transmembrane region" description="Helical" evidence="7">
    <location>
        <begin position="412"/>
        <end position="436"/>
    </location>
</feature>
<evidence type="ECO:0000256" key="2">
    <source>
        <dbReference type="ARBA" id="ARBA00022475"/>
    </source>
</evidence>
<keyword evidence="6 7" id="KW-0472">Membrane</keyword>
<evidence type="ECO:0000313" key="11">
    <source>
        <dbReference type="Proteomes" id="UP000070533"/>
    </source>
</evidence>
<dbReference type="PATRIC" id="fig|28128.5.peg.2107"/>
<dbReference type="InterPro" id="IPR013766">
    <property type="entry name" value="Thioredoxin_domain"/>
</dbReference>
<evidence type="ECO:0000256" key="3">
    <source>
        <dbReference type="ARBA" id="ARBA00022692"/>
    </source>
</evidence>
<evidence type="ECO:0000259" key="9">
    <source>
        <dbReference type="PROSITE" id="PS51352"/>
    </source>
</evidence>
<feature type="transmembrane region" description="Helical" evidence="7">
    <location>
        <begin position="330"/>
        <end position="351"/>
    </location>
</feature>
<dbReference type="eggNOG" id="COG4232">
    <property type="taxonomic scope" value="Bacteria"/>
</dbReference>
<feature type="domain" description="Thioredoxin" evidence="9">
    <location>
        <begin position="541"/>
        <end position="697"/>
    </location>
</feature>
<name>A0A133PYP2_9BACT</name>
<dbReference type="Gene3D" id="3.40.30.10">
    <property type="entry name" value="Glutaredoxin"/>
    <property type="match status" value="1"/>
</dbReference>
<sequence>METIRSKKRKAKFMKAMRYKLLFVLVVLFNLTALAQNPVHFSVQQKQISPTEVDVIFTGKINSGWHVYSTGLPADGPISATITTEKAEGAQAVGKLLARGKELNVFDKVFGIKLRYFENNVSFVQRYKITGKTYNIKGYLEYGACNDEMCLPPTDVEFRFKGNGPADAPKTVGTPEEEKKTEADQLASLAALSAATSDTSATNVGDSTISADSIGAAANVETVSPSDLWRPVVKELQAFNSGQDTKNNSLWYIFLMGIIGGLVALVTPCVWPIIPMTVSFFLKRAKDDKKKGIRDAVTYGISIIIIYMALAAIITALFGPQKLNELATNAPFNIFFFLLLLVFALSFFGWFELTLPSSWGNAVDNKASSTTGLLSIFLMAFTLSLVSFSCTAPVVGLLLVQAATSGDWVAPAVGMFGFALALALPFTLFALFPTWLKQAPKSGSWMNIVKVVLGFIELAFALKFFSVADLAYGWRLLDRETFLALWIVIFGLLGLYLIGKLKFPHDDPDQKVMPVPSIMLGMISLAFTVYMIPGLWGAPLKAISAFAPPMNTQDFNLQPQKVHAKFTNYEEGMRAAAQAGKPVLLDFTGFGCVNCRKMEGSVWTDPEVAKKLNDDYVLISLYVDDKTPLKEPIKVQRPDGTSRTLRTIGDKWSYLQETKFGYLAQPFYVTIDNQGNPLSGSFAHKEDIPAYLDFLNKGIDNYKNR</sequence>
<keyword evidence="3 7" id="KW-0812">Transmembrane</keyword>
<dbReference type="Pfam" id="PF02683">
    <property type="entry name" value="DsbD_TM"/>
    <property type="match status" value="1"/>
</dbReference>
<keyword evidence="8" id="KW-0732">Signal</keyword>
<feature type="signal peptide" evidence="8">
    <location>
        <begin position="1"/>
        <end position="35"/>
    </location>
</feature>
<feature type="chain" id="PRO_5007458472" evidence="8">
    <location>
        <begin position="36"/>
        <end position="705"/>
    </location>
</feature>
<evidence type="ECO:0000313" key="10">
    <source>
        <dbReference type="EMBL" id="KXA35358.1"/>
    </source>
</evidence>
<feature type="transmembrane region" description="Helical" evidence="7">
    <location>
        <begin position="448"/>
        <end position="468"/>
    </location>
</feature>
<reference evidence="11" key="1">
    <citation type="submission" date="2016-01" db="EMBL/GenBank/DDBJ databases">
        <authorList>
            <person name="Mitreva M."/>
            <person name="Pepin K.H."/>
            <person name="Mihindukulasuriya K.A."/>
            <person name="Fulton R."/>
            <person name="Fronick C."/>
            <person name="O'Laughlin M."/>
            <person name="Miner T."/>
            <person name="Herter B."/>
            <person name="Rosa B.A."/>
            <person name="Cordes M."/>
            <person name="Tomlinson C."/>
            <person name="Wollam A."/>
            <person name="Palsikar V.B."/>
            <person name="Mardis E.R."/>
            <person name="Wilson R.K."/>
        </authorList>
    </citation>
    <scope>NUCLEOTIDE SEQUENCE [LARGE SCALE GENOMIC DNA]</scope>
    <source>
        <strain evidence="11">MJR7716</strain>
    </source>
</reference>
<evidence type="ECO:0000256" key="5">
    <source>
        <dbReference type="ARBA" id="ARBA00022989"/>
    </source>
</evidence>
<keyword evidence="2" id="KW-1003">Cell membrane</keyword>
<evidence type="ECO:0000256" key="1">
    <source>
        <dbReference type="ARBA" id="ARBA00004651"/>
    </source>
</evidence>
<dbReference type="EMBL" id="LRQG01000185">
    <property type="protein sequence ID" value="KXA35358.1"/>
    <property type="molecule type" value="Genomic_DNA"/>
</dbReference>
<feature type="transmembrane region" description="Helical" evidence="7">
    <location>
        <begin position="480"/>
        <end position="498"/>
    </location>
</feature>
<organism evidence="10 11">
    <name type="scientific">Prevotella corporis</name>
    <dbReference type="NCBI Taxonomy" id="28128"/>
    <lineage>
        <taxon>Bacteria</taxon>
        <taxon>Pseudomonadati</taxon>
        <taxon>Bacteroidota</taxon>
        <taxon>Bacteroidia</taxon>
        <taxon>Bacteroidales</taxon>
        <taxon>Prevotellaceae</taxon>
        <taxon>Prevotella</taxon>
    </lineage>
</organism>
<dbReference type="Proteomes" id="UP000070533">
    <property type="component" value="Unassembled WGS sequence"/>
</dbReference>
<dbReference type="InterPro" id="IPR003834">
    <property type="entry name" value="Cyt_c_assmbl_TM_dom"/>
</dbReference>
<dbReference type="PANTHER" id="PTHR32234:SF0">
    <property type="entry name" value="THIOL:DISULFIDE INTERCHANGE PROTEIN DSBD"/>
    <property type="match status" value="1"/>
</dbReference>
<dbReference type="STRING" id="28128.HMPREF3226_02045"/>
<dbReference type="InterPro" id="IPR036249">
    <property type="entry name" value="Thioredoxin-like_sf"/>
</dbReference>
<dbReference type="SUPFAM" id="SSF52833">
    <property type="entry name" value="Thioredoxin-like"/>
    <property type="match status" value="1"/>
</dbReference>
<feature type="transmembrane region" description="Helical" evidence="7">
    <location>
        <begin position="518"/>
        <end position="536"/>
    </location>
</feature>
<evidence type="ECO:0000256" key="4">
    <source>
        <dbReference type="ARBA" id="ARBA00022748"/>
    </source>
</evidence>
<evidence type="ECO:0000256" key="7">
    <source>
        <dbReference type="SAM" id="Phobius"/>
    </source>
</evidence>
<dbReference type="Pfam" id="PF11412">
    <property type="entry name" value="DsbD_N"/>
    <property type="match status" value="1"/>
</dbReference>
<feature type="transmembrane region" description="Helical" evidence="7">
    <location>
        <begin position="250"/>
        <end position="275"/>
    </location>
</feature>
<proteinExistence type="predicted"/>
<dbReference type="InterPro" id="IPR028250">
    <property type="entry name" value="DsbDN"/>
</dbReference>
<dbReference type="AlphaFoldDB" id="A0A133PYP2"/>
<comment type="subcellular location">
    <subcellularLocation>
        <location evidence="1">Cell membrane</location>
        <topology evidence="1">Multi-pass membrane protein</topology>
    </subcellularLocation>
</comment>
<dbReference type="GO" id="GO:0005886">
    <property type="term" value="C:plasma membrane"/>
    <property type="evidence" value="ECO:0007669"/>
    <property type="project" value="UniProtKB-SubCell"/>
</dbReference>
<dbReference type="GO" id="GO:0017004">
    <property type="term" value="P:cytochrome complex assembly"/>
    <property type="evidence" value="ECO:0007669"/>
    <property type="project" value="UniProtKB-KW"/>
</dbReference>
<protein>
    <submittedName>
        <fullName evidence="10">Cytochrome C biogenesis protein transmembrane region</fullName>
    </submittedName>
</protein>
<evidence type="ECO:0000256" key="8">
    <source>
        <dbReference type="SAM" id="SignalP"/>
    </source>
</evidence>
<dbReference type="PROSITE" id="PS51352">
    <property type="entry name" value="THIOREDOXIN_2"/>
    <property type="match status" value="1"/>
</dbReference>
<evidence type="ECO:0000256" key="6">
    <source>
        <dbReference type="ARBA" id="ARBA00023136"/>
    </source>
</evidence>
<keyword evidence="11" id="KW-1185">Reference proteome</keyword>
<keyword evidence="4" id="KW-0201">Cytochrome c-type biogenesis</keyword>
<dbReference type="PANTHER" id="PTHR32234">
    <property type="entry name" value="THIOL:DISULFIDE INTERCHANGE PROTEIN DSBD"/>
    <property type="match status" value="1"/>
</dbReference>
<gene>
    <name evidence="10" type="ORF">HMPREF3226_02045</name>
</gene>
<feature type="transmembrane region" description="Helical" evidence="7">
    <location>
        <begin position="296"/>
        <end position="318"/>
    </location>
</feature>
<dbReference type="GO" id="GO:0045454">
    <property type="term" value="P:cell redox homeostasis"/>
    <property type="evidence" value="ECO:0007669"/>
    <property type="project" value="TreeGrafter"/>
</dbReference>